<accession>A0A9W7DDL3</accession>
<comment type="cofactor">
    <cofactor evidence="1">
        <name>pyridoxal 5'-phosphate</name>
        <dbReference type="ChEBI" id="CHEBI:597326"/>
    </cofactor>
</comment>
<evidence type="ECO:0000259" key="6">
    <source>
        <dbReference type="Pfam" id="PF00155"/>
    </source>
</evidence>
<feature type="domain" description="Aminotransferase class I/classII large" evidence="6">
    <location>
        <begin position="1"/>
        <end position="79"/>
    </location>
</feature>
<name>A0A9W7DDL3_AMBMO</name>
<dbReference type="EMBL" id="BSXU01000364">
    <property type="protein sequence ID" value="GMG20417.1"/>
    <property type="molecule type" value="Genomic_DNA"/>
</dbReference>
<keyword evidence="4" id="KW-0808">Transferase</keyword>
<organism evidence="7 8">
    <name type="scientific">Ambrosiozyma monospora</name>
    <name type="common">Yeast</name>
    <name type="synonym">Endomycopsis monosporus</name>
    <dbReference type="NCBI Taxonomy" id="43982"/>
    <lineage>
        <taxon>Eukaryota</taxon>
        <taxon>Fungi</taxon>
        <taxon>Dikarya</taxon>
        <taxon>Ascomycota</taxon>
        <taxon>Saccharomycotina</taxon>
        <taxon>Pichiomycetes</taxon>
        <taxon>Pichiales</taxon>
        <taxon>Pichiaceae</taxon>
        <taxon>Ambrosiozyma</taxon>
    </lineage>
</organism>
<dbReference type="PANTHER" id="PTHR11879:SF22">
    <property type="entry name" value="ASPARTATE AMINOTRANSFERASE, MITOCHONDRIAL"/>
    <property type="match status" value="1"/>
</dbReference>
<dbReference type="GO" id="GO:0005739">
    <property type="term" value="C:mitochondrion"/>
    <property type="evidence" value="ECO:0007669"/>
    <property type="project" value="TreeGrafter"/>
</dbReference>
<evidence type="ECO:0000256" key="4">
    <source>
        <dbReference type="ARBA" id="ARBA00022679"/>
    </source>
</evidence>
<dbReference type="InterPro" id="IPR015422">
    <property type="entry name" value="PyrdxlP-dep_Trfase_small"/>
</dbReference>
<dbReference type="GO" id="GO:0030170">
    <property type="term" value="F:pyridoxal phosphate binding"/>
    <property type="evidence" value="ECO:0007669"/>
    <property type="project" value="InterPro"/>
</dbReference>
<dbReference type="Proteomes" id="UP001165063">
    <property type="component" value="Unassembled WGS sequence"/>
</dbReference>
<dbReference type="Gene3D" id="3.90.1150.10">
    <property type="entry name" value="Aspartate Aminotransferase, domain 1"/>
    <property type="match status" value="1"/>
</dbReference>
<reference evidence="7" key="1">
    <citation type="submission" date="2023-04" db="EMBL/GenBank/DDBJ databases">
        <title>Ambrosiozyma monospora NBRC 1965.</title>
        <authorList>
            <person name="Ichikawa N."/>
            <person name="Sato H."/>
            <person name="Tonouchi N."/>
        </authorList>
    </citation>
    <scope>NUCLEOTIDE SEQUENCE</scope>
    <source>
        <strain evidence="7">NBRC 1965</strain>
    </source>
</reference>
<evidence type="ECO:0000256" key="1">
    <source>
        <dbReference type="ARBA" id="ARBA00001933"/>
    </source>
</evidence>
<dbReference type="AlphaFoldDB" id="A0A9W7DDL3"/>
<dbReference type="InterPro" id="IPR015424">
    <property type="entry name" value="PyrdxlP-dep_Trfase"/>
</dbReference>
<evidence type="ECO:0000313" key="8">
    <source>
        <dbReference type="Proteomes" id="UP001165063"/>
    </source>
</evidence>
<dbReference type="SUPFAM" id="SSF53383">
    <property type="entry name" value="PLP-dependent transferases"/>
    <property type="match status" value="1"/>
</dbReference>
<gene>
    <name evidence="7" type="ORF">Amon01_000122000</name>
</gene>
<keyword evidence="3" id="KW-0032">Aminotransferase</keyword>
<dbReference type="InterPro" id="IPR000796">
    <property type="entry name" value="Asp_trans"/>
</dbReference>
<evidence type="ECO:0000313" key="7">
    <source>
        <dbReference type="EMBL" id="GMG20417.1"/>
    </source>
</evidence>
<sequence length="85" mass="9593">MSDRLVDMRALLFDKLKNEYKNPLNWDHLVQQKGMFCYTGLKPEQVQALIAKSVYLTGDGRISIAGIHEGNVDYLAKAIHEVTTA</sequence>
<keyword evidence="8" id="KW-1185">Reference proteome</keyword>
<dbReference type="OrthoDB" id="550424at2759"/>
<dbReference type="GO" id="GO:0004069">
    <property type="term" value="F:L-aspartate:2-oxoglutarate aminotransferase activity"/>
    <property type="evidence" value="ECO:0007669"/>
    <property type="project" value="UniProtKB-EC"/>
</dbReference>
<dbReference type="PANTHER" id="PTHR11879">
    <property type="entry name" value="ASPARTATE AMINOTRANSFERASE"/>
    <property type="match status" value="1"/>
</dbReference>
<evidence type="ECO:0000256" key="2">
    <source>
        <dbReference type="ARBA" id="ARBA00011738"/>
    </source>
</evidence>
<proteinExistence type="predicted"/>
<dbReference type="GO" id="GO:0006533">
    <property type="term" value="P:L-aspartate catabolic process"/>
    <property type="evidence" value="ECO:0007669"/>
    <property type="project" value="TreeGrafter"/>
</dbReference>
<comment type="caution">
    <text evidence="7">The sequence shown here is derived from an EMBL/GenBank/DDBJ whole genome shotgun (WGS) entry which is preliminary data.</text>
</comment>
<protein>
    <submittedName>
        <fullName evidence="7">Unnamed protein product</fullName>
    </submittedName>
</protein>
<evidence type="ECO:0000256" key="5">
    <source>
        <dbReference type="ARBA" id="ARBA00022898"/>
    </source>
</evidence>
<dbReference type="InterPro" id="IPR004839">
    <property type="entry name" value="Aminotransferase_I/II_large"/>
</dbReference>
<dbReference type="Pfam" id="PF00155">
    <property type="entry name" value="Aminotran_1_2"/>
    <property type="match status" value="1"/>
</dbReference>
<keyword evidence="5" id="KW-0663">Pyridoxal phosphate</keyword>
<evidence type="ECO:0000256" key="3">
    <source>
        <dbReference type="ARBA" id="ARBA00022576"/>
    </source>
</evidence>
<comment type="subunit">
    <text evidence="2">Homodimer.</text>
</comment>